<protein>
    <recommendedName>
        <fullName evidence="9">4,4'-diaponeurosporenoate glycosyltransferase</fullName>
    </recommendedName>
</protein>
<keyword evidence="5 10" id="KW-0472">Membrane</keyword>
<keyword evidence="4" id="KW-0808">Transferase</keyword>
<dbReference type="GO" id="GO:0016757">
    <property type="term" value="F:glycosyltransferase activity"/>
    <property type="evidence" value="ECO:0007669"/>
    <property type="project" value="UniProtKB-KW"/>
</dbReference>
<dbReference type="InterPro" id="IPR001173">
    <property type="entry name" value="Glyco_trans_2-like"/>
</dbReference>
<reference evidence="12 13" key="1">
    <citation type="submission" date="2015-10" db="EMBL/GenBank/DDBJ databases">
        <title>Metagenome-Assembled Genomes uncover a global brackish microbiome.</title>
        <authorList>
            <person name="Hugerth L.W."/>
            <person name="Larsson J."/>
            <person name="Alneberg J."/>
            <person name="Lindh M.V."/>
            <person name="Legrand C."/>
            <person name="Pinhassi J."/>
            <person name="Andersson A.F."/>
        </authorList>
    </citation>
    <scope>NUCLEOTIDE SEQUENCE [LARGE SCALE GENOMIC DNA]</scope>
    <source>
        <strain evidence="12">BACL2 MAG-120802-bin41</strain>
    </source>
</reference>
<dbReference type="PANTHER" id="PTHR43646:SF2">
    <property type="entry name" value="GLYCOSYLTRANSFERASE 2-LIKE DOMAIN-CONTAINING PROTEIN"/>
    <property type="match status" value="1"/>
</dbReference>
<feature type="transmembrane region" description="Helical" evidence="10">
    <location>
        <begin position="277"/>
        <end position="296"/>
    </location>
</feature>
<evidence type="ECO:0000256" key="3">
    <source>
        <dbReference type="ARBA" id="ARBA00022676"/>
    </source>
</evidence>
<comment type="function">
    <text evidence="6">Catalyzes the glycosylation of 4,4'-diaponeurosporenoate, i.e. the esterification of glucose at the C1'' position with the carboxyl group of 4,4'-diaponeurosporenic acid, to form glycosyl-4,4'-diaponeurosporenoate. This is a step in the biosynthesis of staphyloxanthin, an orange pigment present in most staphylococci strains.</text>
</comment>
<organism evidence="12 13">
    <name type="scientific">Actinobacteria bacterium BACL2 MAG-120802-bin41</name>
    <dbReference type="NCBI Taxonomy" id="1655568"/>
    <lineage>
        <taxon>Bacteria</taxon>
        <taxon>Bacillati</taxon>
        <taxon>Actinomycetota</taxon>
        <taxon>Actinomycetes</taxon>
        <taxon>Actinomycetes incertae sedis</taxon>
        <taxon>ac1 cluster</taxon>
    </lineage>
</organism>
<dbReference type="EMBL" id="LIAS01000011">
    <property type="protein sequence ID" value="KRO31226.1"/>
    <property type="molecule type" value="Genomic_DNA"/>
</dbReference>
<keyword evidence="2" id="KW-1003">Cell membrane</keyword>
<evidence type="ECO:0000256" key="10">
    <source>
        <dbReference type="SAM" id="Phobius"/>
    </source>
</evidence>
<comment type="subcellular location">
    <subcellularLocation>
        <location evidence="1">Cell membrane</location>
    </subcellularLocation>
</comment>
<proteinExistence type="inferred from homology"/>
<evidence type="ECO:0000256" key="8">
    <source>
        <dbReference type="ARBA" id="ARBA00038120"/>
    </source>
</evidence>
<keyword evidence="10" id="KW-1133">Transmembrane helix</keyword>
<keyword evidence="3" id="KW-0328">Glycosyltransferase</keyword>
<dbReference type="CDD" id="cd00761">
    <property type="entry name" value="Glyco_tranf_GTA_type"/>
    <property type="match status" value="1"/>
</dbReference>
<name>A0A0R2P805_9ACTN</name>
<evidence type="ECO:0000313" key="13">
    <source>
        <dbReference type="Proteomes" id="UP000053941"/>
    </source>
</evidence>
<comment type="caution">
    <text evidence="12">The sequence shown here is derived from an EMBL/GenBank/DDBJ whole genome shotgun (WGS) entry which is preliminary data.</text>
</comment>
<evidence type="ECO:0000256" key="1">
    <source>
        <dbReference type="ARBA" id="ARBA00004236"/>
    </source>
</evidence>
<evidence type="ECO:0000256" key="6">
    <source>
        <dbReference type="ARBA" id="ARBA00037281"/>
    </source>
</evidence>
<keyword evidence="10" id="KW-0812">Transmembrane</keyword>
<dbReference type="InterPro" id="IPR029044">
    <property type="entry name" value="Nucleotide-diphossugar_trans"/>
</dbReference>
<feature type="transmembrane region" description="Helical" evidence="10">
    <location>
        <begin position="302"/>
        <end position="318"/>
    </location>
</feature>
<evidence type="ECO:0000256" key="4">
    <source>
        <dbReference type="ARBA" id="ARBA00022679"/>
    </source>
</evidence>
<accession>A0A0R2P805</accession>
<dbReference type="SUPFAM" id="SSF53448">
    <property type="entry name" value="Nucleotide-diphospho-sugar transferases"/>
    <property type="match status" value="1"/>
</dbReference>
<evidence type="ECO:0000313" key="12">
    <source>
        <dbReference type="EMBL" id="KRO31226.1"/>
    </source>
</evidence>
<comment type="similarity">
    <text evidence="8">Belongs to the glycosyltransferase 2 family. CrtQ subfamily.</text>
</comment>
<dbReference type="Pfam" id="PF00535">
    <property type="entry name" value="Glycos_transf_2"/>
    <property type="match status" value="1"/>
</dbReference>
<dbReference type="GO" id="GO:0005886">
    <property type="term" value="C:plasma membrane"/>
    <property type="evidence" value="ECO:0007669"/>
    <property type="project" value="UniProtKB-SubCell"/>
</dbReference>
<evidence type="ECO:0000256" key="7">
    <source>
        <dbReference type="ARBA" id="ARBA00037904"/>
    </source>
</evidence>
<evidence type="ECO:0000259" key="11">
    <source>
        <dbReference type="Pfam" id="PF00535"/>
    </source>
</evidence>
<evidence type="ECO:0000256" key="2">
    <source>
        <dbReference type="ARBA" id="ARBA00022475"/>
    </source>
</evidence>
<comment type="pathway">
    <text evidence="7">Carotenoid biosynthesis; staphyloxanthin biosynthesis; staphyloxanthin from farnesyl diphosphate: step 4/5.</text>
</comment>
<feature type="domain" description="Glycosyltransferase 2-like" evidence="11">
    <location>
        <begin position="42"/>
        <end position="210"/>
    </location>
</feature>
<evidence type="ECO:0000256" key="5">
    <source>
        <dbReference type="ARBA" id="ARBA00023136"/>
    </source>
</evidence>
<dbReference type="AlphaFoldDB" id="A0A0R2P805"/>
<dbReference type="Proteomes" id="UP000053941">
    <property type="component" value="Unassembled WGS sequence"/>
</dbReference>
<feature type="transmembrane region" description="Helical" evidence="10">
    <location>
        <begin position="330"/>
        <end position="348"/>
    </location>
</feature>
<dbReference type="Gene3D" id="3.90.550.10">
    <property type="entry name" value="Spore Coat Polysaccharide Biosynthesis Protein SpsA, Chain A"/>
    <property type="match status" value="1"/>
</dbReference>
<gene>
    <name evidence="12" type="ORF">ABR60_04955</name>
</gene>
<dbReference type="PANTHER" id="PTHR43646">
    <property type="entry name" value="GLYCOSYLTRANSFERASE"/>
    <property type="match status" value="1"/>
</dbReference>
<sequence>MTFLLDLSALLITIMLLLAVFNFFTLRVVSSKDSTPIDQSVSILIPMRNEAENVIELITLLKAQSNLNDFEIIALDDSSSDNTKELLLGLSQGNLKVIAGRELEEGWLGKNYACYQLAKAATGEYLVFLDADVRLKPEAIASTIDSMRTWNWDFISAYPRQVAITFLERLTQPLLQWSWFTTLPLRISEKWPMPSTVVANGQFMAIKRQAYFDCDGHKGVKAEVLDDLYLARNLVRAGARGGVADGSSVAHCRMYLNASQLIEGYAKSQWSAFVNPLGALLAISLLTLTSILPFAAGLAGELSGWYLYFAIVITRVLSGIKTRTIPSASLLHPLSALIWIYLIILSWIKKYRGELTWRGRKL</sequence>
<evidence type="ECO:0000256" key="9">
    <source>
        <dbReference type="ARBA" id="ARBA00040345"/>
    </source>
</evidence>
<feature type="transmembrane region" description="Helical" evidence="10">
    <location>
        <begin position="6"/>
        <end position="24"/>
    </location>
</feature>